<dbReference type="InterPro" id="IPR001917">
    <property type="entry name" value="Aminotrans_II_pyridoxalP_BS"/>
</dbReference>
<dbReference type="Gene3D" id="3.40.640.10">
    <property type="entry name" value="Type I PLP-dependent aspartate aminotransferase-like (Major domain)"/>
    <property type="match status" value="2"/>
</dbReference>
<dbReference type="PANTHER" id="PTHR13693">
    <property type="entry name" value="CLASS II AMINOTRANSFERASE/8-AMINO-7-OXONONANOATE SYNTHASE"/>
    <property type="match status" value="1"/>
</dbReference>
<dbReference type="Pfam" id="PF00155">
    <property type="entry name" value="Aminotran_1_2"/>
    <property type="match status" value="3"/>
</dbReference>
<dbReference type="InterPro" id="IPR004839">
    <property type="entry name" value="Aminotransferase_I/II_large"/>
</dbReference>
<dbReference type="GO" id="GO:0030170">
    <property type="term" value="F:pyridoxal phosphate binding"/>
    <property type="evidence" value="ECO:0007669"/>
    <property type="project" value="InterPro"/>
</dbReference>
<dbReference type="InterPro" id="IPR050087">
    <property type="entry name" value="AON_synthase_class-II"/>
</dbReference>
<evidence type="ECO:0000256" key="3">
    <source>
        <dbReference type="ARBA" id="ARBA00013220"/>
    </source>
</evidence>
<dbReference type="InterPro" id="IPR000971">
    <property type="entry name" value="Globin"/>
</dbReference>
<keyword evidence="11" id="KW-1185">Reference proteome</keyword>
<dbReference type="PANTHER" id="PTHR13693:SF3">
    <property type="entry name" value="LD36009P"/>
    <property type="match status" value="1"/>
</dbReference>
<keyword evidence="6" id="KW-0012">Acyltransferase</keyword>
<keyword evidence="4 10" id="KW-0808">Transferase</keyword>
<comment type="caution">
    <text evidence="10">The sequence shown here is derived from an EMBL/GenBank/DDBJ whole genome shotgun (WGS) entry which is preliminary data.</text>
</comment>
<accession>A0A2B4SBA2</accession>
<dbReference type="OrthoDB" id="65434at2759"/>
<protein>
    <recommendedName>
        <fullName evidence="3">serine C-palmitoyltransferase</fullName>
        <ecNumber evidence="3">2.3.1.50</ecNumber>
    </recommendedName>
</protein>
<dbReference type="Pfam" id="PF00042">
    <property type="entry name" value="Globin"/>
    <property type="match status" value="1"/>
</dbReference>
<keyword evidence="5" id="KW-0663">Pyridoxal phosphate</keyword>
<feature type="domain" description="Globin" evidence="9">
    <location>
        <begin position="68"/>
        <end position="217"/>
    </location>
</feature>
<evidence type="ECO:0000256" key="8">
    <source>
        <dbReference type="SAM" id="MobiDB-lite"/>
    </source>
</evidence>
<dbReference type="GO" id="GO:0019825">
    <property type="term" value="F:oxygen binding"/>
    <property type="evidence" value="ECO:0007669"/>
    <property type="project" value="InterPro"/>
</dbReference>
<dbReference type="GO" id="GO:0046512">
    <property type="term" value="P:sphingosine biosynthetic process"/>
    <property type="evidence" value="ECO:0007669"/>
    <property type="project" value="TreeGrafter"/>
</dbReference>
<dbReference type="GO" id="GO:0020037">
    <property type="term" value="F:heme binding"/>
    <property type="evidence" value="ECO:0007669"/>
    <property type="project" value="InterPro"/>
</dbReference>
<dbReference type="GO" id="GO:0016020">
    <property type="term" value="C:membrane"/>
    <property type="evidence" value="ECO:0007669"/>
    <property type="project" value="GOC"/>
</dbReference>
<dbReference type="InterPro" id="IPR015422">
    <property type="entry name" value="PyrdxlP-dep_Trfase_small"/>
</dbReference>
<evidence type="ECO:0000256" key="6">
    <source>
        <dbReference type="ARBA" id="ARBA00023315"/>
    </source>
</evidence>
<dbReference type="GO" id="GO:0004758">
    <property type="term" value="F:serine C-palmitoyltransferase activity"/>
    <property type="evidence" value="ECO:0007669"/>
    <property type="project" value="UniProtKB-EC"/>
</dbReference>
<reference evidence="11" key="1">
    <citation type="journal article" date="2017" name="bioRxiv">
        <title>Comparative analysis of the genomes of Stylophora pistillata and Acropora digitifera provides evidence for extensive differences between species of corals.</title>
        <authorList>
            <person name="Voolstra C.R."/>
            <person name="Li Y."/>
            <person name="Liew Y.J."/>
            <person name="Baumgarten S."/>
            <person name="Zoccola D."/>
            <person name="Flot J.-F."/>
            <person name="Tambutte S."/>
            <person name="Allemand D."/>
            <person name="Aranda M."/>
        </authorList>
    </citation>
    <scope>NUCLEOTIDE SEQUENCE [LARGE SCALE GENOMIC DNA]</scope>
</reference>
<comment type="cofactor">
    <cofactor evidence="1">
        <name>pyridoxal 5'-phosphate</name>
        <dbReference type="ChEBI" id="CHEBI:597326"/>
    </cofactor>
</comment>
<evidence type="ECO:0000256" key="4">
    <source>
        <dbReference type="ARBA" id="ARBA00022679"/>
    </source>
</evidence>
<evidence type="ECO:0000256" key="7">
    <source>
        <dbReference type="ARBA" id="ARBA00048528"/>
    </source>
</evidence>
<dbReference type="FunFam" id="3.90.1150.10:FF:000004">
    <property type="entry name" value="2-amino-3-ketobutyrate coenzyme A ligase"/>
    <property type="match status" value="1"/>
</dbReference>
<dbReference type="GO" id="GO:0017059">
    <property type="term" value="C:serine palmitoyltransferase complex"/>
    <property type="evidence" value="ECO:0007669"/>
    <property type="project" value="TreeGrafter"/>
</dbReference>
<dbReference type="GO" id="GO:0046513">
    <property type="term" value="P:ceramide biosynthetic process"/>
    <property type="evidence" value="ECO:0007669"/>
    <property type="project" value="TreeGrafter"/>
</dbReference>
<evidence type="ECO:0000313" key="11">
    <source>
        <dbReference type="Proteomes" id="UP000225706"/>
    </source>
</evidence>
<evidence type="ECO:0000259" key="9">
    <source>
        <dbReference type="PROSITE" id="PS01033"/>
    </source>
</evidence>
<comment type="catalytic activity">
    <reaction evidence="7">
        <text>L-serine + hexadecanoyl-CoA + H(+) = 3-oxosphinganine + CO2 + CoA</text>
        <dbReference type="Rhea" id="RHEA:14761"/>
        <dbReference type="ChEBI" id="CHEBI:15378"/>
        <dbReference type="ChEBI" id="CHEBI:16526"/>
        <dbReference type="ChEBI" id="CHEBI:33384"/>
        <dbReference type="ChEBI" id="CHEBI:57287"/>
        <dbReference type="ChEBI" id="CHEBI:57379"/>
        <dbReference type="ChEBI" id="CHEBI:58299"/>
        <dbReference type="EC" id="2.3.1.50"/>
    </reaction>
</comment>
<dbReference type="Gene3D" id="3.90.1150.10">
    <property type="entry name" value="Aspartate Aminotransferase, domain 1"/>
    <property type="match status" value="1"/>
</dbReference>
<dbReference type="InterPro" id="IPR015424">
    <property type="entry name" value="PyrdxlP-dep_Trfase"/>
</dbReference>
<dbReference type="EMBL" id="LSMT01000109">
    <property type="protein sequence ID" value="PFX27161.1"/>
    <property type="molecule type" value="Genomic_DNA"/>
</dbReference>
<evidence type="ECO:0000256" key="5">
    <source>
        <dbReference type="ARBA" id="ARBA00022898"/>
    </source>
</evidence>
<dbReference type="InterPro" id="IPR015421">
    <property type="entry name" value="PyrdxlP-dep_Trfase_major"/>
</dbReference>
<feature type="compositionally biased region" description="Basic and acidic residues" evidence="8">
    <location>
        <begin position="56"/>
        <end position="65"/>
    </location>
</feature>
<sequence>MGCGGSKGVKTRTAPAPVADQLEQTTITTSSKEKTSPSNHRQQPDGKITEQTSTEGRQEIQKPADDEQISQKQISLVQETWGLVSGDLEKVGVDFYMRLFKANPDVLQLFSFRDIDKSSDDIMRADDRLKRQGLVTMQHVDLAVNSLNDLGSIVPALRDLGGRHAMYKVEEHHYVLVGSVLLDTLNNGLGDNFTVELFWAALLNTLDKGLGEKSTLEKSGLNSTKVTQHNQLKMVAGAYATSPRRRKTYRNGYSAKANGFAAHEQAKLKEFKESFTEDFEDTPFQVAVLTYLSYFFLILFGYLRDFMRKYGLEKSKAPKESGNEGFVPLYADFESFYTRNLYTRIRDCWNRPICSVPGADIEILDRVTDNYGWSFRKTGETTKALNLGSYNYLGFAENVGPCAEAAEKTVLKYGLGGCSPRHEYGTLHIHDELEALVARFLGKPAAIAFGMGFATNSTNIPTLVGKGDLIVSDELNHSSLVLGARLSGAKIKVFKHNGKTTVFVLIIMEGSIVRLPEVVALKKKYKAYLFLDEAHSIGAMGPNGRGVTDYFAVDPADVDIMMGTFTKSFGAAGGYIAATEVRIEKFVSLSKKGKGGRGKKRLFQLAENCKYFRQRLKQMGFIVYGHDASPVVPLLLYMPAKIAAFGREMLKRNVAVVVVGFPATPLIESRTRFCLSAAHTREPLDKALEAIDEVGDILQLKYSKQAQKK</sequence>
<evidence type="ECO:0000256" key="2">
    <source>
        <dbReference type="ARBA" id="ARBA00008392"/>
    </source>
</evidence>
<dbReference type="AlphaFoldDB" id="A0A2B4SBA2"/>
<dbReference type="SUPFAM" id="SSF53383">
    <property type="entry name" value="PLP-dependent transferases"/>
    <property type="match status" value="1"/>
</dbReference>
<dbReference type="Proteomes" id="UP000225706">
    <property type="component" value="Unassembled WGS sequence"/>
</dbReference>
<comment type="similarity">
    <text evidence="2">Belongs to the class-II pyridoxal-phosphate-dependent aminotransferase family.</text>
</comment>
<dbReference type="PROSITE" id="PS01033">
    <property type="entry name" value="GLOBIN"/>
    <property type="match status" value="1"/>
</dbReference>
<dbReference type="InterPro" id="IPR009050">
    <property type="entry name" value="Globin-like_sf"/>
</dbReference>
<dbReference type="InterPro" id="IPR012292">
    <property type="entry name" value="Globin/Proto"/>
</dbReference>
<proteinExistence type="inferred from homology"/>
<dbReference type="SUPFAM" id="SSF46458">
    <property type="entry name" value="Globin-like"/>
    <property type="match status" value="1"/>
</dbReference>
<name>A0A2B4SBA2_STYPI</name>
<evidence type="ECO:0000313" key="10">
    <source>
        <dbReference type="EMBL" id="PFX27161.1"/>
    </source>
</evidence>
<organism evidence="10 11">
    <name type="scientific">Stylophora pistillata</name>
    <name type="common">Smooth cauliflower coral</name>
    <dbReference type="NCBI Taxonomy" id="50429"/>
    <lineage>
        <taxon>Eukaryota</taxon>
        <taxon>Metazoa</taxon>
        <taxon>Cnidaria</taxon>
        <taxon>Anthozoa</taxon>
        <taxon>Hexacorallia</taxon>
        <taxon>Scleractinia</taxon>
        <taxon>Astrocoeniina</taxon>
        <taxon>Pocilloporidae</taxon>
        <taxon>Stylophora</taxon>
    </lineage>
</organism>
<dbReference type="STRING" id="50429.A0A2B4SBA2"/>
<evidence type="ECO:0000256" key="1">
    <source>
        <dbReference type="ARBA" id="ARBA00001933"/>
    </source>
</evidence>
<dbReference type="EC" id="2.3.1.50" evidence="3"/>
<dbReference type="PROSITE" id="PS00599">
    <property type="entry name" value="AA_TRANSFER_CLASS_2"/>
    <property type="match status" value="1"/>
</dbReference>
<dbReference type="Gene3D" id="1.10.490.10">
    <property type="entry name" value="Globins"/>
    <property type="match status" value="1"/>
</dbReference>
<gene>
    <name evidence="10" type="primary">Sptlc2</name>
    <name evidence="10" type="ORF">AWC38_SpisGene8112</name>
</gene>
<feature type="region of interest" description="Disordered" evidence="8">
    <location>
        <begin position="1"/>
        <end position="68"/>
    </location>
</feature>